<keyword evidence="4 6" id="KW-1133">Transmembrane helix</keyword>
<evidence type="ECO:0000256" key="2">
    <source>
        <dbReference type="ARBA" id="ARBA00022475"/>
    </source>
</evidence>
<evidence type="ECO:0000256" key="5">
    <source>
        <dbReference type="ARBA" id="ARBA00023136"/>
    </source>
</evidence>
<dbReference type="PANTHER" id="PTHR33931">
    <property type="entry name" value="HOLIN-LIKE PROTEIN CIDA-RELATED"/>
    <property type="match status" value="1"/>
</dbReference>
<name>A0A1M5L2X1_9BRAD</name>
<accession>A0A1M5L2X1</accession>
<keyword evidence="2" id="KW-1003">Cell membrane</keyword>
<feature type="transmembrane region" description="Helical" evidence="6">
    <location>
        <begin position="98"/>
        <end position="127"/>
    </location>
</feature>
<feature type="transmembrane region" description="Helical" evidence="6">
    <location>
        <begin position="73"/>
        <end position="92"/>
    </location>
</feature>
<sequence>MRKFSARRSLMIASLSLILLCQLAGEVFVRALALPMPGPVVGLVLLLSLLVARDRFAVLARGPLQGGGVENASRGLLAHLSLLFVPAGVGVVQKLDLIAAHGIAIVVVLLLSVVVTLLATVATFLVVSRLTAHGRGAP</sequence>
<dbReference type="InterPro" id="IPR005538">
    <property type="entry name" value="LrgA/CidA"/>
</dbReference>
<comment type="subcellular location">
    <subcellularLocation>
        <location evidence="1">Cell membrane</location>
        <topology evidence="1">Multi-pass membrane protein</topology>
    </subcellularLocation>
</comment>
<evidence type="ECO:0000256" key="3">
    <source>
        <dbReference type="ARBA" id="ARBA00022692"/>
    </source>
</evidence>
<keyword evidence="5 6" id="KW-0472">Membrane</keyword>
<dbReference type="Pfam" id="PF03788">
    <property type="entry name" value="LrgA"/>
    <property type="match status" value="1"/>
</dbReference>
<dbReference type="Proteomes" id="UP000190675">
    <property type="component" value="Chromosome I"/>
</dbReference>
<dbReference type="GO" id="GO:0005886">
    <property type="term" value="C:plasma membrane"/>
    <property type="evidence" value="ECO:0007669"/>
    <property type="project" value="UniProtKB-SubCell"/>
</dbReference>
<organism evidence="7 8">
    <name type="scientific">Bradyrhizobium erythrophlei</name>
    <dbReference type="NCBI Taxonomy" id="1437360"/>
    <lineage>
        <taxon>Bacteria</taxon>
        <taxon>Pseudomonadati</taxon>
        <taxon>Pseudomonadota</taxon>
        <taxon>Alphaproteobacteria</taxon>
        <taxon>Hyphomicrobiales</taxon>
        <taxon>Nitrobacteraceae</taxon>
        <taxon>Bradyrhizobium</taxon>
    </lineage>
</organism>
<dbReference type="PANTHER" id="PTHR33931:SF2">
    <property type="entry name" value="HOLIN-LIKE PROTEIN CIDA"/>
    <property type="match status" value="1"/>
</dbReference>
<evidence type="ECO:0000313" key="7">
    <source>
        <dbReference type="EMBL" id="SHG59388.1"/>
    </source>
</evidence>
<evidence type="ECO:0000313" key="8">
    <source>
        <dbReference type="Proteomes" id="UP000190675"/>
    </source>
</evidence>
<evidence type="ECO:0000256" key="1">
    <source>
        <dbReference type="ARBA" id="ARBA00004651"/>
    </source>
</evidence>
<keyword evidence="3 6" id="KW-0812">Transmembrane</keyword>
<dbReference type="EMBL" id="LT670818">
    <property type="protein sequence ID" value="SHG59388.1"/>
    <property type="molecule type" value="Genomic_DNA"/>
</dbReference>
<keyword evidence="7" id="KW-0378">Hydrolase</keyword>
<evidence type="ECO:0000256" key="4">
    <source>
        <dbReference type="ARBA" id="ARBA00022989"/>
    </source>
</evidence>
<reference evidence="7 8" key="1">
    <citation type="submission" date="2016-11" db="EMBL/GenBank/DDBJ databases">
        <authorList>
            <person name="Jaros S."/>
            <person name="Januszkiewicz K."/>
            <person name="Wedrychowicz H."/>
        </authorList>
    </citation>
    <scope>NUCLEOTIDE SEQUENCE [LARGE SCALE GENOMIC DNA]</scope>
    <source>
        <strain evidence="7 8">GAS242</strain>
    </source>
</reference>
<dbReference type="AlphaFoldDB" id="A0A1M5L2X1"/>
<protein>
    <submittedName>
        <fullName evidence="7">Putative effector of murein hydrolase LrgA, UPF0299 family</fullName>
    </submittedName>
</protein>
<proteinExistence type="predicted"/>
<evidence type="ECO:0000256" key="6">
    <source>
        <dbReference type="SAM" id="Phobius"/>
    </source>
</evidence>
<dbReference type="GO" id="GO:0016787">
    <property type="term" value="F:hydrolase activity"/>
    <property type="evidence" value="ECO:0007669"/>
    <property type="project" value="UniProtKB-KW"/>
</dbReference>
<gene>
    <name evidence="7" type="ORF">SAMN05444169_3229</name>
</gene>